<dbReference type="STRING" id="1227077.SAMN04515668_2518"/>
<name>A0A1I5YX65_HYMAR</name>
<gene>
    <name evidence="1" type="ORF">SAMN04515668_2518</name>
</gene>
<organism evidence="1 2">
    <name type="scientific">Hymenobacter arizonensis</name>
    <name type="common">Siccationidurans arizonensis</name>
    <dbReference type="NCBI Taxonomy" id="1227077"/>
    <lineage>
        <taxon>Bacteria</taxon>
        <taxon>Pseudomonadati</taxon>
        <taxon>Bacteroidota</taxon>
        <taxon>Cytophagia</taxon>
        <taxon>Cytophagales</taxon>
        <taxon>Hymenobacteraceae</taxon>
        <taxon>Hymenobacter</taxon>
    </lineage>
</organism>
<evidence type="ECO:0000313" key="1">
    <source>
        <dbReference type="EMBL" id="SFQ48873.1"/>
    </source>
</evidence>
<accession>A0A1I5YX65</accession>
<evidence type="ECO:0000313" key="2">
    <source>
        <dbReference type="Proteomes" id="UP000199029"/>
    </source>
</evidence>
<proteinExistence type="predicted"/>
<dbReference type="EMBL" id="FOXS01000003">
    <property type="protein sequence ID" value="SFQ48873.1"/>
    <property type="molecule type" value="Genomic_DNA"/>
</dbReference>
<dbReference type="Gene3D" id="3.30.40.220">
    <property type="match status" value="1"/>
</dbReference>
<reference evidence="2" key="1">
    <citation type="submission" date="2016-10" db="EMBL/GenBank/DDBJ databases">
        <authorList>
            <person name="Varghese N."/>
            <person name="Submissions S."/>
        </authorList>
    </citation>
    <scope>NUCLEOTIDE SEQUENCE [LARGE SCALE GENOMIC DNA]</scope>
    <source>
        <strain evidence="2">OR362-8,ATCC BAA-1266,JCM 13504</strain>
    </source>
</reference>
<dbReference type="AlphaFoldDB" id="A0A1I5YX65"/>
<dbReference type="OrthoDB" id="839292at2"/>
<dbReference type="Proteomes" id="UP000199029">
    <property type="component" value="Unassembled WGS sequence"/>
</dbReference>
<keyword evidence="2" id="KW-1185">Reference proteome</keyword>
<sequence>MTSAEITSRYQSVIRRSFARHMDLFLTAQFLRSSNQDLSQVSEREYETFQATPEDWARYLESHQAKSLTSSFGNSSTVQALDENIKSWWKNLGDSKAKYRDIHSRRFGIPSAQFKALFISDSELACAYCQITDAQFKTLIDARQIQTKRLRTRGSTFEIDCREPHLGYTINNLAICCYWCNNAKTDEFTEDEFRPVAEALGRVWQQRLSALSAT</sequence>
<dbReference type="RefSeq" id="WP_092673474.1">
    <property type="nucleotide sequence ID" value="NZ_FOXS01000003.1"/>
</dbReference>
<protein>
    <submittedName>
        <fullName evidence="1">Uncharacterized protein</fullName>
    </submittedName>
</protein>